<feature type="compositionally biased region" description="Polar residues" evidence="2">
    <location>
        <begin position="65"/>
        <end position="78"/>
    </location>
</feature>
<feature type="region of interest" description="Disordered" evidence="2">
    <location>
        <begin position="162"/>
        <end position="239"/>
    </location>
</feature>
<feature type="compositionally biased region" description="Low complexity" evidence="2">
    <location>
        <begin position="162"/>
        <end position="179"/>
    </location>
</feature>
<dbReference type="OrthoDB" id="2152896at2759"/>
<dbReference type="HOGENOM" id="CLU_033337_0_0_1"/>
<feature type="region of interest" description="Disordered" evidence="2">
    <location>
        <begin position="559"/>
        <end position="611"/>
    </location>
</feature>
<feature type="region of interest" description="Disordered" evidence="2">
    <location>
        <begin position="399"/>
        <end position="429"/>
    </location>
</feature>
<dbReference type="GO" id="GO:0008270">
    <property type="term" value="F:zinc ion binding"/>
    <property type="evidence" value="ECO:0007669"/>
    <property type="project" value="UniProtKB-KW"/>
</dbReference>
<evidence type="ECO:0000313" key="5">
    <source>
        <dbReference type="Proteomes" id="UP000008383"/>
    </source>
</evidence>
<sequence length="611" mass="64094">MASFKVRTSAETACSSLGMPQCSVRGRGLRACVCWGAQRERERERERSISFLQRGEQLFTNDSLALEQQQDSSSSSRPLPQAIPNPRQASNGRTHSHSVSLGALNYNHRVTRRKSMTSSAANNTNNAAAAAAAAVISESGASAGAPIHTSHHRRGLSLRRAAGLESTSAGSSSPFGPSSHAARNGMAAVDRKPGPGSLNSSSAVSEELPAGTGAAGRPISIKHRSRRASEGSHLMKGEGKRSLVELKCDRCGKGYKHSSCLTKHMWEHDPAWAVTSKLLISKHQQVQLLEAASVLVTLNEPISEEQAAARAAAAAAAASGSGDSDRSSTSPTVSGISELRDGLSSTETTPPPTGDDGALSKSSNDPYRYPSSHSSYNHNYNHSFSQSLQSIPSASFASASSVPSYSPAHSHFRHSSTDTRPSTADTNGVLDDDAAGLAAAIELCNFGTPRSGPMAILEDVPPVPPLPARFLGQSVGSTMAMANSHSNGFFGDNSTVSGPSTSMNFSHNSGSSVSGATITGNLAASTPNIFDGLPMATHAPISYRVSDERDVKMADIKPDTITQHSNLRNDSTSPANPQHSRSLDDESDRGSPSSVVHMDDDDDGVFGHMEE</sequence>
<feature type="region of interest" description="Disordered" evidence="2">
    <location>
        <begin position="317"/>
        <end position="380"/>
    </location>
</feature>
<organism evidence="4 5">
    <name type="scientific">Trichophyton verrucosum (strain HKI 0517)</name>
    <dbReference type="NCBI Taxonomy" id="663202"/>
    <lineage>
        <taxon>Eukaryota</taxon>
        <taxon>Fungi</taxon>
        <taxon>Dikarya</taxon>
        <taxon>Ascomycota</taxon>
        <taxon>Pezizomycotina</taxon>
        <taxon>Eurotiomycetes</taxon>
        <taxon>Eurotiomycetidae</taxon>
        <taxon>Onygenales</taxon>
        <taxon>Arthrodermataceae</taxon>
        <taxon>Trichophyton</taxon>
    </lineage>
</organism>
<keyword evidence="1" id="KW-0862">Zinc</keyword>
<feature type="compositionally biased region" description="Low complexity" evidence="2">
    <location>
        <begin position="369"/>
        <end position="380"/>
    </location>
</feature>
<keyword evidence="5" id="KW-1185">Reference proteome</keyword>
<feature type="region of interest" description="Disordered" evidence="2">
    <location>
        <begin position="65"/>
        <end position="98"/>
    </location>
</feature>
<dbReference type="InterPro" id="IPR013087">
    <property type="entry name" value="Znf_C2H2_type"/>
</dbReference>
<dbReference type="PROSITE" id="PS50157">
    <property type="entry name" value="ZINC_FINGER_C2H2_2"/>
    <property type="match status" value="1"/>
</dbReference>
<dbReference type="PROSITE" id="PS00028">
    <property type="entry name" value="ZINC_FINGER_C2H2_1"/>
    <property type="match status" value="1"/>
</dbReference>
<proteinExistence type="predicted"/>
<dbReference type="Proteomes" id="UP000008383">
    <property type="component" value="Unassembled WGS sequence"/>
</dbReference>
<feature type="domain" description="C2H2-type" evidence="3">
    <location>
        <begin position="246"/>
        <end position="268"/>
    </location>
</feature>
<evidence type="ECO:0000256" key="2">
    <source>
        <dbReference type="SAM" id="MobiDB-lite"/>
    </source>
</evidence>
<evidence type="ECO:0000313" key="4">
    <source>
        <dbReference type="EMBL" id="EFE38502.1"/>
    </source>
</evidence>
<gene>
    <name evidence="4" type="ORF">TRV_06831</name>
</gene>
<feature type="compositionally biased region" description="Low complexity" evidence="2">
    <location>
        <begin position="399"/>
        <end position="409"/>
    </location>
</feature>
<evidence type="ECO:0000259" key="3">
    <source>
        <dbReference type="PROSITE" id="PS50157"/>
    </source>
</evidence>
<dbReference type="GeneID" id="9580095"/>
<feature type="compositionally biased region" description="Polar residues" evidence="2">
    <location>
        <begin position="560"/>
        <end position="580"/>
    </location>
</feature>
<dbReference type="EMBL" id="ACYE01000392">
    <property type="protein sequence ID" value="EFE38502.1"/>
    <property type="molecule type" value="Genomic_DNA"/>
</dbReference>
<dbReference type="KEGG" id="tve:TRV_06831"/>
<name>D4DI24_TRIVH</name>
<protein>
    <submittedName>
        <fullName evidence="4">C2H2 finger domain protein, putative</fullName>
    </submittedName>
</protein>
<feature type="compositionally biased region" description="Polar residues" evidence="2">
    <location>
        <begin position="87"/>
        <end position="98"/>
    </location>
</feature>
<reference evidence="5" key="1">
    <citation type="journal article" date="2011" name="Genome Biol.">
        <title>Comparative and functional genomics provide insights into the pathogenicity of dermatophytic fungi.</title>
        <authorList>
            <person name="Burmester A."/>
            <person name="Shelest E."/>
            <person name="Gloeckner G."/>
            <person name="Heddergott C."/>
            <person name="Schindler S."/>
            <person name="Staib P."/>
            <person name="Heidel A."/>
            <person name="Felder M."/>
            <person name="Petzold A."/>
            <person name="Szafranski K."/>
            <person name="Feuermann M."/>
            <person name="Pedruzzi I."/>
            <person name="Priebe S."/>
            <person name="Groth M."/>
            <person name="Winkler R."/>
            <person name="Li W."/>
            <person name="Kniemeyer O."/>
            <person name="Schroeckh V."/>
            <person name="Hertweck C."/>
            <person name="Hube B."/>
            <person name="White T.C."/>
            <person name="Platzer M."/>
            <person name="Guthke R."/>
            <person name="Heitman J."/>
            <person name="Woestemeyer J."/>
            <person name="Zipfel P.F."/>
            <person name="Monod M."/>
            <person name="Brakhage A.A."/>
        </authorList>
    </citation>
    <scope>NUCLEOTIDE SEQUENCE [LARGE SCALE GENOMIC DNA]</scope>
    <source>
        <strain evidence="5">HKI 0517</strain>
    </source>
</reference>
<evidence type="ECO:0000256" key="1">
    <source>
        <dbReference type="PROSITE-ProRule" id="PRU00042"/>
    </source>
</evidence>
<feature type="compositionally biased region" description="Basic and acidic residues" evidence="2">
    <location>
        <begin position="227"/>
        <end position="239"/>
    </location>
</feature>
<keyword evidence="1" id="KW-0479">Metal-binding</keyword>
<accession>D4DI24</accession>
<keyword evidence="1" id="KW-0863">Zinc-finger</keyword>
<comment type="caution">
    <text evidence="4">The sequence shown here is derived from an EMBL/GenBank/DDBJ whole genome shotgun (WGS) entry which is preliminary data.</text>
</comment>
<dbReference type="AlphaFoldDB" id="D4DI24"/>
<dbReference type="RefSeq" id="XP_003019147.1">
    <property type="nucleotide sequence ID" value="XM_003019101.1"/>
</dbReference>